<protein>
    <submittedName>
        <fullName evidence="2">Uncharacterized protein</fullName>
    </submittedName>
</protein>
<proteinExistence type="predicted"/>
<reference evidence="2 3" key="1">
    <citation type="journal article" date="2019" name="Commun. Biol.">
        <title>The bagworm genome reveals a unique fibroin gene that provides high tensile strength.</title>
        <authorList>
            <person name="Kono N."/>
            <person name="Nakamura H."/>
            <person name="Ohtoshi R."/>
            <person name="Tomita M."/>
            <person name="Numata K."/>
            <person name="Arakawa K."/>
        </authorList>
    </citation>
    <scope>NUCLEOTIDE SEQUENCE [LARGE SCALE GENOMIC DNA]</scope>
</reference>
<dbReference type="Proteomes" id="UP000299102">
    <property type="component" value="Unassembled WGS sequence"/>
</dbReference>
<accession>A0A4C1VWP6</accession>
<evidence type="ECO:0000313" key="3">
    <source>
        <dbReference type="Proteomes" id="UP000299102"/>
    </source>
</evidence>
<evidence type="ECO:0000256" key="1">
    <source>
        <dbReference type="SAM" id="MobiDB-lite"/>
    </source>
</evidence>
<name>A0A4C1VWP6_EUMVA</name>
<feature type="region of interest" description="Disordered" evidence="1">
    <location>
        <begin position="154"/>
        <end position="177"/>
    </location>
</feature>
<feature type="region of interest" description="Disordered" evidence="1">
    <location>
        <begin position="37"/>
        <end position="60"/>
    </location>
</feature>
<keyword evidence="3" id="KW-1185">Reference proteome</keyword>
<dbReference type="AlphaFoldDB" id="A0A4C1VWP6"/>
<organism evidence="2 3">
    <name type="scientific">Eumeta variegata</name>
    <name type="common">Bagworm moth</name>
    <name type="synonym">Eumeta japonica</name>
    <dbReference type="NCBI Taxonomy" id="151549"/>
    <lineage>
        <taxon>Eukaryota</taxon>
        <taxon>Metazoa</taxon>
        <taxon>Ecdysozoa</taxon>
        <taxon>Arthropoda</taxon>
        <taxon>Hexapoda</taxon>
        <taxon>Insecta</taxon>
        <taxon>Pterygota</taxon>
        <taxon>Neoptera</taxon>
        <taxon>Endopterygota</taxon>
        <taxon>Lepidoptera</taxon>
        <taxon>Glossata</taxon>
        <taxon>Ditrysia</taxon>
        <taxon>Tineoidea</taxon>
        <taxon>Psychidae</taxon>
        <taxon>Oiketicinae</taxon>
        <taxon>Eumeta</taxon>
    </lineage>
</organism>
<gene>
    <name evidence="2" type="ORF">EVAR_29611_1</name>
</gene>
<dbReference type="EMBL" id="BGZK01000416">
    <property type="protein sequence ID" value="GBP42354.1"/>
    <property type="molecule type" value="Genomic_DNA"/>
</dbReference>
<comment type="caution">
    <text evidence="2">The sequence shown here is derived from an EMBL/GenBank/DDBJ whole genome shotgun (WGS) entry which is preliminary data.</text>
</comment>
<evidence type="ECO:0000313" key="2">
    <source>
        <dbReference type="EMBL" id="GBP42354.1"/>
    </source>
</evidence>
<sequence>MRELIQGALEESFWNSIYTSRPHAQYWQRVDQVSARRRRGARVDTAPARAPRPPPPIHRAHTAISYDYPRIIYYVLAHTQSKLNTRKLQRWEACGATDCVTCDSRRMHVPREPDCSCNLGISIPNAVKSSLKAVIRNKSDRANTITAARRYRRRELGPRSRRGLEGPGGGACPAAGRAPPPRYTRFLVSVSTTLKAYRAGSI</sequence>
<feature type="compositionally biased region" description="Basic and acidic residues" evidence="1">
    <location>
        <begin position="154"/>
        <end position="164"/>
    </location>
</feature>